<comment type="caution">
    <text evidence="8">The sequence shown here is derived from an EMBL/GenBank/DDBJ whole genome shotgun (WGS) entry which is preliminary data.</text>
</comment>
<proteinExistence type="inferred from homology"/>
<comment type="catalytic activity">
    <reaction evidence="6">
        <text>2 a quinone + NADH + H(+) = 2 a 1,4-benzosemiquinone + NAD(+)</text>
        <dbReference type="Rhea" id="RHEA:65952"/>
        <dbReference type="ChEBI" id="CHEBI:15378"/>
        <dbReference type="ChEBI" id="CHEBI:57540"/>
        <dbReference type="ChEBI" id="CHEBI:57945"/>
        <dbReference type="ChEBI" id="CHEBI:132124"/>
        <dbReference type="ChEBI" id="CHEBI:134225"/>
    </reaction>
</comment>
<keyword evidence="3 6" id="KW-0560">Oxidoreductase</keyword>
<dbReference type="Pfam" id="PF02525">
    <property type="entry name" value="Flavodoxin_2"/>
    <property type="match status" value="1"/>
</dbReference>
<protein>
    <recommendedName>
        <fullName evidence="6">FMN dependent NADH:quinone oxidoreductase</fullName>
        <ecNumber evidence="6">1.6.5.-</ecNumber>
    </recommendedName>
    <alternativeName>
        <fullName evidence="6">Azo-dye reductase</fullName>
    </alternativeName>
    <alternativeName>
        <fullName evidence="6">FMN-dependent NADH-azo compound oxidoreductase</fullName>
    </alternativeName>
    <alternativeName>
        <fullName evidence="6">FMN-dependent NADH-azoreductase</fullName>
        <ecNumber evidence="6">1.7.1.17</ecNumber>
    </alternativeName>
</protein>
<reference evidence="8 9" key="1">
    <citation type="submission" date="2021-02" db="EMBL/GenBank/DDBJ databases">
        <authorList>
            <person name="Lee D.-H."/>
        </authorList>
    </citation>
    <scope>NUCLEOTIDE SEQUENCE [LARGE SCALE GENOMIC DNA]</scope>
    <source>
        <strain evidence="8 9">UL073</strain>
    </source>
</reference>
<comment type="subunit">
    <text evidence="6">Homodimer.</text>
</comment>
<evidence type="ECO:0000313" key="8">
    <source>
        <dbReference type="EMBL" id="MBM7060427.1"/>
    </source>
</evidence>
<comment type="cofactor">
    <cofactor evidence="6">
        <name>FMN</name>
        <dbReference type="ChEBI" id="CHEBI:58210"/>
    </cofactor>
    <text evidence="6">Binds 1 FMN per subunit.</text>
</comment>
<dbReference type="PANTHER" id="PTHR43741">
    <property type="entry name" value="FMN-DEPENDENT NADH-AZOREDUCTASE 1"/>
    <property type="match status" value="1"/>
</dbReference>
<comment type="catalytic activity">
    <reaction evidence="5">
        <text>N,N-dimethyl-1,4-phenylenediamine + anthranilate + 2 NAD(+) = 2-(4-dimethylaminophenyl)diazenylbenzoate + 2 NADH + 2 H(+)</text>
        <dbReference type="Rhea" id="RHEA:55872"/>
        <dbReference type="ChEBI" id="CHEBI:15378"/>
        <dbReference type="ChEBI" id="CHEBI:15783"/>
        <dbReference type="ChEBI" id="CHEBI:16567"/>
        <dbReference type="ChEBI" id="CHEBI:57540"/>
        <dbReference type="ChEBI" id="CHEBI:57945"/>
        <dbReference type="ChEBI" id="CHEBI:71579"/>
        <dbReference type="EC" id="1.7.1.17"/>
    </reaction>
    <physiologicalReaction direction="right-to-left" evidence="5">
        <dbReference type="Rhea" id="RHEA:55874"/>
    </physiologicalReaction>
</comment>
<comment type="similarity">
    <text evidence="6">Belongs to the azoreductase type 1 family.</text>
</comment>
<dbReference type="RefSeq" id="WP_204915549.1">
    <property type="nucleotide sequence ID" value="NZ_JAFEUP010000002.1"/>
</dbReference>
<feature type="binding site" evidence="6">
    <location>
        <begin position="16"/>
        <end position="18"/>
    </location>
    <ligand>
        <name>FMN</name>
        <dbReference type="ChEBI" id="CHEBI:58210"/>
    </ligand>
</feature>
<dbReference type="InterPro" id="IPR050104">
    <property type="entry name" value="FMN-dep_NADH:Q_OxRdtase_AzoR1"/>
</dbReference>
<keyword evidence="1 6" id="KW-0285">Flavoprotein</keyword>
<dbReference type="EC" id="1.6.5.-" evidence="6"/>
<dbReference type="InterPro" id="IPR029039">
    <property type="entry name" value="Flavoprotein-like_sf"/>
</dbReference>
<evidence type="ECO:0000256" key="3">
    <source>
        <dbReference type="ARBA" id="ARBA00023002"/>
    </source>
</evidence>
<evidence type="ECO:0000256" key="4">
    <source>
        <dbReference type="ARBA" id="ARBA00023027"/>
    </source>
</evidence>
<dbReference type="EMBL" id="JAFEUP010000002">
    <property type="protein sequence ID" value="MBM7060427.1"/>
    <property type="molecule type" value="Genomic_DNA"/>
</dbReference>
<evidence type="ECO:0000313" key="9">
    <source>
        <dbReference type="Proteomes" id="UP000717995"/>
    </source>
</evidence>
<dbReference type="EC" id="1.7.1.17" evidence="6"/>
<accession>A0ABS2IES5</accession>
<keyword evidence="4 6" id="KW-0520">NAD</keyword>
<evidence type="ECO:0000259" key="7">
    <source>
        <dbReference type="Pfam" id="PF02525"/>
    </source>
</evidence>
<comment type="function">
    <text evidence="6">Also exhibits azoreductase activity. Catalyzes the reductive cleavage of the azo bond in aromatic azo compounds to the corresponding amines.</text>
</comment>
<feature type="binding site" evidence="6">
    <location>
        <position position="10"/>
    </location>
    <ligand>
        <name>FMN</name>
        <dbReference type="ChEBI" id="CHEBI:58210"/>
    </ligand>
</feature>
<sequence length="211" mass="23067">MSQILSVQGSPRGERSHSRRLVDAFLQDWARQASGRQIVPREVGRAAIPPISEAWIAAAFQPAEQRDAAMRADLAFSDQLVDELLGADRLVIATPMYNFGLPSAVKAWVDQIVRIGRTFDFDPGRPDNPYVPLTLGKRALIVTTRGDHGYGPGAIHAARNHADTHLRTVLEFIGIDDITVIAVEDDEYGGQSFADSYARAERALAELAGSF</sequence>
<dbReference type="PANTHER" id="PTHR43741:SF2">
    <property type="entry name" value="FMN-DEPENDENT NADH:QUINONE OXIDOREDUCTASE"/>
    <property type="match status" value="1"/>
</dbReference>
<dbReference type="Proteomes" id="UP000717995">
    <property type="component" value="Unassembled WGS sequence"/>
</dbReference>
<comment type="caution">
    <text evidence="6">Lacks conserved residue(s) required for the propagation of feature annotation.</text>
</comment>
<evidence type="ECO:0000256" key="2">
    <source>
        <dbReference type="ARBA" id="ARBA00022643"/>
    </source>
</evidence>
<organism evidence="8 9">
    <name type="scientific">Zestomonas insulae</name>
    <dbReference type="NCBI Taxonomy" id="2809017"/>
    <lineage>
        <taxon>Bacteria</taxon>
        <taxon>Pseudomonadati</taxon>
        <taxon>Pseudomonadota</taxon>
        <taxon>Gammaproteobacteria</taxon>
        <taxon>Pseudomonadales</taxon>
        <taxon>Pseudomonadaceae</taxon>
        <taxon>Zestomonas</taxon>
    </lineage>
</organism>
<feature type="binding site" evidence="6">
    <location>
        <begin position="96"/>
        <end position="99"/>
    </location>
    <ligand>
        <name>FMN</name>
        <dbReference type="ChEBI" id="CHEBI:58210"/>
    </ligand>
</feature>
<dbReference type="InterPro" id="IPR023048">
    <property type="entry name" value="NADH:quinone_OxRdtase_FMN_depd"/>
</dbReference>
<dbReference type="SUPFAM" id="SSF52218">
    <property type="entry name" value="Flavoproteins"/>
    <property type="match status" value="1"/>
</dbReference>
<evidence type="ECO:0000256" key="5">
    <source>
        <dbReference type="ARBA" id="ARBA00048542"/>
    </source>
</evidence>
<keyword evidence="2 6" id="KW-0288">FMN</keyword>
<dbReference type="Gene3D" id="3.40.50.360">
    <property type="match status" value="1"/>
</dbReference>
<dbReference type="HAMAP" id="MF_01216">
    <property type="entry name" value="Azoreductase_type1"/>
    <property type="match status" value="1"/>
</dbReference>
<keyword evidence="9" id="KW-1185">Reference proteome</keyword>
<name>A0ABS2IES5_9GAMM</name>
<gene>
    <name evidence="6" type="primary">azoR</name>
    <name evidence="8" type="ORF">JQX08_06885</name>
</gene>
<feature type="domain" description="Flavodoxin-like fold" evidence="7">
    <location>
        <begin position="3"/>
        <end position="206"/>
    </location>
</feature>
<comment type="function">
    <text evidence="6">Quinone reductase that provides resistance to thiol-specific stress caused by electrophilic quinones.</text>
</comment>
<evidence type="ECO:0000256" key="1">
    <source>
        <dbReference type="ARBA" id="ARBA00022630"/>
    </source>
</evidence>
<evidence type="ECO:0000256" key="6">
    <source>
        <dbReference type="HAMAP-Rule" id="MF_01216"/>
    </source>
</evidence>
<dbReference type="InterPro" id="IPR003680">
    <property type="entry name" value="Flavodoxin_fold"/>
</dbReference>